<keyword evidence="4" id="KW-1185">Reference proteome</keyword>
<reference evidence="3 4" key="1">
    <citation type="submission" date="2018-11" db="EMBL/GenBank/DDBJ databases">
        <title>Genomic Encyclopedia of Type Strains, Phase IV (KMG-IV): sequencing the most valuable type-strain genomes for metagenomic binning, comparative biology and taxonomic classification.</title>
        <authorList>
            <person name="Goeker M."/>
        </authorList>
    </citation>
    <scope>NUCLEOTIDE SEQUENCE [LARGE SCALE GENOMIC DNA]</scope>
    <source>
        <strain evidence="3 4">DSM 21945</strain>
    </source>
</reference>
<proteinExistence type="predicted"/>
<dbReference type="Gene3D" id="3.50.50.60">
    <property type="entry name" value="FAD/NAD(P)-binding domain"/>
    <property type="match status" value="2"/>
</dbReference>
<dbReference type="Pfam" id="PF22607">
    <property type="entry name" value="FAD_binding-like"/>
    <property type="match status" value="1"/>
</dbReference>
<dbReference type="AlphaFoldDB" id="A0A3N1PNR4"/>
<name>A0A3N1PNR4_9GAMM</name>
<evidence type="ECO:0000313" key="4">
    <source>
        <dbReference type="Proteomes" id="UP000268033"/>
    </source>
</evidence>
<dbReference type="STRING" id="584787.GCA_001247655_00212"/>
<dbReference type="NCBIfam" id="NF005566">
    <property type="entry name" value="PRK07236.1"/>
    <property type="match status" value="1"/>
</dbReference>
<dbReference type="InterPro" id="IPR054707">
    <property type="entry name" value="DhpH_subs-bd"/>
</dbReference>
<dbReference type="PRINTS" id="PR00420">
    <property type="entry name" value="RNGMNOXGNASE"/>
</dbReference>
<dbReference type="SUPFAM" id="SSF51905">
    <property type="entry name" value="FAD/NAD(P)-binding domain"/>
    <property type="match status" value="1"/>
</dbReference>
<evidence type="ECO:0000259" key="2">
    <source>
        <dbReference type="Pfam" id="PF22607"/>
    </source>
</evidence>
<feature type="domain" description="2,6-dihydroxypyridine 3-monooxygenase substrate binding" evidence="2">
    <location>
        <begin position="171"/>
        <end position="298"/>
    </location>
</feature>
<feature type="domain" description="FAD-binding" evidence="1">
    <location>
        <begin position="11"/>
        <end position="164"/>
    </location>
</feature>
<protein>
    <submittedName>
        <fullName evidence="3">2-polyprenyl-6-methoxyphenol hydroxylase-like FAD-dependent oxidoreductase</fullName>
    </submittedName>
</protein>
<dbReference type="InterPro" id="IPR053212">
    <property type="entry name" value="DHP_3-monooxygenase"/>
</dbReference>
<dbReference type="EMBL" id="RJUL01000003">
    <property type="protein sequence ID" value="ROQ28617.1"/>
    <property type="molecule type" value="Genomic_DNA"/>
</dbReference>
<comment type="caution">
    <text evidence="3">The sequence shown here is derived from an EMBL/GenBank/DDBJ whole genome shotgun (WGS) entry which is preliminary data.</text>
</comment>
<sequence>MNSPVVKSPRAIVVGGSLGGLFSANLLRQLGWEVDVYERSAHQLDSRGGGLVLQPEVVEVFQRLGTGIDRDQLGVRSENRLVISPDGQLASKYYAPQTQTSWALVYSTLRQWLGAERYHQGKSLSRIEQQPDGVTAFFDDGSSDSADLLIGADGGNSMVRQLLWPEAEVHYAGYFVWRGLIPETAMSPLAKKMLHGDFAFANNTGSHALGYLVPGLKNDLREGHRLYNWVWYRLADDALLADIMTDVDGRQRGYFIPEGKLAPKWLPHIHAEAEAMLPQAFVDVIKATPEPFAQAIRDLAVDSMVSDRVVLLGDAAAIPRPHTGYGSGKAAANALALADALESYPGDIDLALARWQPGQVSLGKSVMNYGIDLGDPLMFNRPARRYG</sequence>
<gene>
    <name evidence="3" type="ORF">EDC28_103210</name>
</gene>
<dbReference type="InterPro" id="IPR036188">
    <property type="entry name" value="FAD/NAD-bd_sf"/>
</dbReference>
<organism evidence="3 4">
    <name type="scientific">Gallaecimonas pentaromativorans</name>
    <dbReference type="NCBI Taxonomy" id="584787"/>
    <lineage>
        <taxon>Bacteria</taxon>
        <taxon>Pseudomonadati</taxon>
        <taxon>Pseudomonadota</taxon>
        <taxon>Gammaproteobacteria</taxon>
        <taxon>Enterobacterales</taxon>
        <taxon>Gallaecimonadaceae</taxon>
        <taxon>Gallaecimonas</taxon>
    </lineage>
</organism>
<evidence type="ECO:0000259" key="1">
    <source>
        <dbReference type="Pfam" id="PF01494"/>
    </source>
</evidence>
<evidence type="ECO:0000313" key="3">
    <source>
        <dbReference type="EMBL" id="ROQ28617.1"/>
    </source>
</evidence>
<dbReference type="PANTHER" id="PTHR47469:SF2">
    <property type="entry name" value="OS06G0597600 PROTEIN"/>
    <property type="match status" value="1"/>
</dbReference>
<dbReference type="Proteomes" id="UP000268033">
    <property type="component" value="Unassembled WGS sequence"/>
</dbReference>
<accession>A0A3N1PNR4</accession>
<dbReference type="GO" id="GO:0071949">
    <property type="term" value="F:FAD binding"/>
    <property type="evidence" value="ECO:0007669"/>
    <property type="project" value="InterPro"/>
</dbReference>
<dbReference type="SUPFAM" id="SSF54373">
    <property type="entry name" value="FAD-linked reductases, C-terminal domain"/>
    <property type="match status" value="1"/>
</dbReference>
<dbReference type="RefSeq" id="WP_123421061.1">
    <property type="nucleotide sequence ID" value="NZ_RJUL01000003.1"/>
</dbReference>
<dbReference type="PANTHER" id="PTHR47469">
    <property type="entry name" value="MONOOXYGENASE-LIKE"/>
    <property type="match status" value="1"/>
</dbReference>
<dbReference type="Pfam" id="PF01494">
    <property type="entry name" value="FAD_binding_3"/>
    <property type="match status" value="1"/>
</dbReference>
<dbReference type="InterPro" id="IPR002938">
    <property type="entry name" value="FAD-bd"/>
</dbReference>